<evidence type="ECO:0000313" key="6">
    <source>
        <dbReference type="EMBL" id="RYC52622.1"/>
    </source>
</evidence>
<dbReference type="SUPFAM" id="SSF53850">
    <property type="entry name" value="Periplasmic binding protein-like II"/>
    <property type="match status" value="1"/>
</dbReference>
<dbReference type="InterPro" id="IPR036388">
    <property type="entry name" value="WH-like_DNA-bd_sf"/>
</dbReference>
<dbReference type="RefSeq" id="WP_129653304.1">
    <property type="nucleotide sequence ID" value="NZ_ML142907.1"/>
</dbReference>
<dbReference type="InterPro" id="IPR000847">
    <property type="entry name" value="LysR_HTH_N"/>
</dbReference>
<dbReference type="InterPro" id="IPR036390">
    <property type="entry name" value="WH_DNA-bd_sf"/>
</dbReference>
<evidence type="ECO:0000256" key="1">
    <source>
        <dbReference type="ARBA" id="ARBA00009437"/>
    </source>
</evidence>
<accession>A0A444VPK3</accession>
<protein>
    <submittedName>
        <fullName evidence="6">Transcriptional regulator</fullName>
    </submittedName>
</protein>
<dbReference type="SUPFAM" id="SSF46785">
    <property type="entry name" value="Winged helix' DNA-binding domain"/>
    <property type="match status" value="1"/>
</dbReference>
<dbReference type="PANTHER" id="PTHR30346:SF0">
    <property type="entry name" value="HCA OPERON TRANSCRIPTIONAL ACTIVATOR HCAR"/>
    <property type="match status" value="1"/>
</dbReference>
<keyword evidence="7" id="KW-1185">Reference proteome</keyword>
<dbReference type="GO" id="GO:0003677">
    <property type="term" value="F:DNA binding"/>
    <property type="evidence" value="ECO:0007669"/>
    <property type="project" value="UniProtKB-KW"/>
</dbReference>
<dbReference type="AlphaFoldDB" id="A0A444VPK3"/>
<comment type="similarity">
    <text evidence="1">Belongs to the LysR transcriptional regulatory family.</text>
</comment>
<dbReference type="Gene3D" id="3.40.190.10">
    <property type="entry name" value="Periplasmic binding protein-like II"/>
    <property type="match status" value="2"/>
</dbReference>
<dbReference type="Proteomes" id="UP000290261">
    <property type="component" value="Unassembled WGS sequence"/>
</dbReference>
<dbReference type="GO" id="GO:0003700">
    <property type="term" value="F:DNA-binding transcription factor activity"/>
    <property type="evidence" value="ECO:0007669"/>
    <property type="project" value="InterPro"/>
</dbReference>
<evidence type="ECO:0000259" key="5">
    <source>
        <dbReference type="PROSITE" id="PS50931"/>
    </source>
</evidence>
<keyword evidence="2" id="KW-0805">Transcription regulation</keyword>
<dbReference type="PANTHER" id="PTHR30346">
    <property type="entry name" value="TRANSCRIPTIONAL DUAL REGULATOR HCAR-RELATED"/>
    <property type="match status" value="1"/>
</dbReference>
<dbReference type="PROSITE" id="PS50931">
    <property type="entry name" value="HTH_LYSR"/>
    <property type="match status" value="1"/>
</dbReference>
<organism evidence="6 7">
    <name type="scientific">Flagellimonas olearia</name>
    <dbReference type="NCBI Taxonomy" id="552546"/>
    <lineage>
        <taxon>Bacteria</taxon>
        <taxon>Pseudomonadati</taxon>
        <taxon>Bacteroidota</taxon>
        <taxon>Flavobacteriia</taxon>
        <taxon>Flavobacteriales</taxon>
        <taxon>Flavobacteriaceae</taxon>
        <taxon>Flagellimonas</taxon>
    </lineage>
</organism>
<evidence type="ECO:0000256" key="2">
    <source>
        <dbReference type="ARBA" id="ARBA00023015"/>
    </source>
</evidence>
<dbReference type="Gene3D" id="1.10.10.10">
    <property type="entry name" value="Winged helix-like DNA-binding domain superfamily/Winged helix DNA-binding domain"/>
    <property type="match status" value="1"/>
</dbReference>
<dbReference type="Pfam" id="PF00126">
    <property type="entry name" value="HTH_1"/>
    <property type="match status" value="1"/>
</dbReference>
<proteinExistence type="inferred from homology"/>
<comment type="caution">
    <text evidence="6">The sequence shown here is derived from an EMBL/GenBank/DDBJ whole genome shotgun (WGS) entry which is preliminary data.</text>
</comment>
<dbReference type="EMBL" id="JJMP01000002">
    <property type="protein sequence ID" value="RYC52622.1"/>
    <property type="molecule type" value="Genomic_DNA"/>
</dbReference>
<gene>
    <name evidence="6" type="ORF">DN53_07810</name>
</gene>
<dbReference type="GO" id="GO:0032993">
    <property type="term" value="C:protein-DNA complex"/>
    <property type="evidence" value="ECO:0007669"/>
    <property type="project" value="TreeGrafter"/>
</dbReference>
<evidence type="ECO:0000256" key="3">
    <source>
        <dbReference type="ARBA" id="ARBA00023125"/>
    </source>
</evidence>
<keyword evidence="4" id="KW-0804">Transcription</keyword>
<evidence type="ECO:0000313" key="7">
    <source>
        <dbReference type="Proteomes" id="UP000290261"/>
    </source>
</evidence>
<sequence>MIRITNQLEFHHLRSFLALAETLHFGKAAETLHISQSALSQQIKQLEAILGTTLFDRTNRSVALNRAGQLFLREAQLVEAQLKKSIARWQSEHQGNQGKIHIGFVGSAMQCYLPPLLKEFGRSHTHIQLHLEELTNEEQLEALESGDLDIGFMRSNQIAPNMNIKSVYEENFSLVLPNEHPITQENFKNLGQLAQERFILFPNEKSPLYYQQILNMCAFHGFVPQISHRSIHGPTIFMLVENGMGVSIVPNSLRDEHNYNIRFIELDNIQQKTNLFAVWNKTNDNAAFQNFLPML</sequence>
<dbReference type="PRINTS" id="PR00039">
    <property type="entry name" value="HTHLYSR"/>
</dbReference>
<reference evidence="6 7" key="1">
    <citation type="submission" date="2014-04" db="EMBL/GenBank/DDBJ databases">
        <title>Whole genome of Muricauda olearia.</title>
        <authorList>
            <person name="Zhang X.-H."/>
            <person name="Tang K."/>
        </authorList>
    </citation>
    <scope>NUCLEOTIDE SEQUENCE [LARGE SCALE GENOMIC DNA]</scope>
    <source>
        <strain evidence="6 7">Th120</strain>
    </source>
</reference>
<feature type="domain" description="HTH lysR-type" evidence="5">
    <location>
        <begin position="8"/>
        <end position="65"/>
    </location>
</feature>
<name>A0A444VPK3_9FLAO</name>
<keyword evidence="3" id="KW-0238">DNA-binding</keyword>
<dbReference type="InterPro" id="IPR005119">
    <property type="entry name" value="LysR_subst-bd"/>
</dbReference>
<dbReference type="Pfam" id="PF03466">
    <property type="entry name" value="LysR_substrate"/>
    <property type="match status" value="1"/>
</dbReference>
<evidence type="ECO:0000256" key="4">
    <source>
        <dbReference type="ARBA" id="ARBA00023163"/>
    </source>
</evidence>
<dbReference type="FunFam" id="1.10.10.10:FF:000001">
    <property type="entry name" value="LysR family transcriptional regulator"/>
    <property type="match status" value="1"/>
</dbReference>